<dbReference type="SUPFAM" id="SSF48498">
    <property type="entry name" value="Tetracyclin repressor-like, C-terminal domain"/>
    <property type="match status" value="1"/>
</dbReference>
<dbReference type="InterPro" id="IPR001647">
    <property type="entry name" value="HTH_TetR"/>
</dbReference>
<evidence type="ECO:0000313" key="7">
    <source>
        <dbReference type="Proteomes" id="UP000075680"/>
    </source>
</evidence>
<evidence type="ECO:0000256" key="2">
    <source>
        <dbReference type="ARBA" id="ARBA00023125"/>
    </source>
</evidence>
<feature type="DNA-binding region" description="H-T-H motif" evidence="4">
    <location>
        <begin position="24"/>
        <end position="43"/>
    </location>
</feature>
<feature type="domain" description="HTH tetR-type" evidence="5">
    <location>
        <begin position="1"/>
        <end position="61"/>
    </location>
</feature>
<accession>A0A150HSV8</accession>
<dbReference type="EMBL" id="JRUE01000144">
    <property type="protein sequence ID" value="KXZ69721.1"/>
    <property type="molecule type" value="Genomic_DNA"/>
</dbReference>
<evidence type="ECO:0000313" key="6">
    <source>
        <dbReference type="EMBL" id="KXZ69721.1"/>
    </source>
</evidence>
<dbReference type="PANTHER" id="PTHR47506">
    <property type="entry name" value="TRANSCRIPTIONAL REGULATORY PROTEIN"/>
    <property type="match status" value="1"/>
</dbReference>
<dbReference type="InterPro" id="IPR036271">
    <property type="entry name" value="Tet_transcr_reg_TetR-rel_C_sf"/>
</dbReference>
<evidence type="ECO:0000256" key="3">
    <source>
        <dbReference type="ARBA" id="ARBA00023163"/>
    </source>
</evidence>
<dbReference type="InterPro" id="IPR009057">
    <property type="entry name" value="Homeodomain-like_sf"/>
</dbReference>
<dbReference type="SUPFAM" id="SSF46689">
    <property type="entry name" value="Homeodomain-like"/>
    <property type="match status" value="1"/>
</dbReference>
<dbReference type="Pfam" id="PF00440">
    <property type="entry name" value="TetR_N"/>
    <property type="match status" value="1"/>
</dbReference>
<dbReference type="Gene3D" id="1.10.357.10">
    <property type="entry name" value="Tetracycline Repressor, domain 2"/>
    <property type="match status" value="1"/>
</dbReference>
<dbReference type="Proteomes" id="UP000075680">
    <property type="component" value="Unassembled WGS sequence"/>
</dbReference>
<dbReference type="PATRIC" id="fig|52133.18.peg.1586"/>
<gene>
    <name evidence="6" type="ORF">AVENLUH5627_01526</name>
</gene>
<keyword evidence="1" id="KW-0805">Transcription regulation</keyword>
<dbReference type="GO" id="GO:0003677">
    <property type="term" value="F:DNA binding"/>
    <property type="evidence" value="ECO:0007669"/>
    <property type="project" value="UniProtKB-UniRule"/>
</dbReference>
<sequence length="186" mass="21803">MSKKEDIIETALNLFNRHNYSSVGVDRIISESGVAKMTFYKYFPSKESLIEVCLSRRNKSIQAAIEYEVSLQKEDDYLGKIKAVYFWHLAWFNSDDFHGCMFQKASLEILQTYPSIIKPIVEYREWLMGLVEGLFEKAKVYQPHVLTSMYINILDGMTSYAKVNKDHHQIEECWYYIERLISLDAA</sequence>
<name>A0A150HSV8_9GAMM</name>
<reference evidence="6 7" key="1">
    <citation type="journal article" date="2016" name="Sci. Rep.">
        <title>Genomic and phenotypic characterization of the species Acinetobacter venetianus.</title>
        <authorList>
            <person name="Fondi M."/>
            <person name="Maida I."/>
            <person name="Perrin E."/>
            <person name="Orlandini V."/>
            <person name="La Torre L."/>
            <person name="Bosi E."/>
            <person name="Negroni A."/>
            <person name="Zanaroli G."/>
            <person name="Fava F."/>
            <person name="Decorosi F."/>
            <person name="Giovannetti L."/>
            <person name="Viti C."/>
            <person name="Vaneechoutte M."/>
            <person name="Dijkshoorn L."/>
            <person name="Fani R."/>
        </authorList>
    </citation>
    <scope>NUCLEOTIDE SEQUENCE [LARGE SCALE GENOMIC DNA]</scope>
    <source>
        <strain evidence="6 7">LUH5627</strain>
    </source>
</reference>
<dbReference type="RefSeq" id="WP_061518664.1">
    <property type="nucleotide sequence ID" value="NZ_JRUE01000144.1"/>
</dbReference>
<evidence type="ECO:0000256" key="1">
    <source>
        <dbReference type="ARBA" id="ARBA00023015"/>
    </source>
</evidence>
<comment type="caution">
    <text evidence="6">The sequence shown here is derived from an EMBL/GenBank/DDBJ whole genome shotgun (WGS) entry which is preliminary data.</text>
</comment>
<dbReference type="PRINTS" id="PR00455">
    <property type="entry name" value="HTHTETR"/>
</dbReference>
<protein>
    <submittedName>
        <fullName evidence="6">Bacterial regulatory protein, tetR family</fullName>
    </submittedName>
</protein>
<dbReference type="PANTHER" id="PTHR47506:SF3">
    <property type="entry name" value="HTH-TYPE TRANSCRIPTIONAL REGULATOR LMRA"/>
    <property type="match status" value="1"/>
</dbReference>
<proteinExistence type="predicted"/>
<keyword evidence="3" id="KW-0804">Transcription</keyword>
<keyword evidence="2 4" id="KW-0238">DNA-binding</keyword>
<dbReference type="AlphaFoldDB" id="A0A150HSV8"/>
<dbReference type="PROSITE" id="PS50977">
    <property type="entry name" value="HTH_TETR_2"/>
    <property type="match status" value="1"/>
</dbReference>
<evidence type="ECO:0000259" key="5">
    <source>
        <dbReference type="PROSITE" id="PS50977"/>
    </source>
</evidence>
<evidence type="ECO:0000256" key="4">
    <source>
        <dbReference type="PROSITE-ProRule" id="PRU00335"/>
    </source>
</evidence>
<organism evidence="6 7">
    <name type="scientific">Acinetobacter venetianus</name>
    <dbReference type="NCBI Taxonomy" id="52133"/>
    <lineage>
        <taxon>Bacteria</taxon>
        <taxon>Pseudomonadati</taxon>
        <taxon>Pseudomonadota</taxon>
        <taxon>Gammaproteobacteria</taxon>
        <taxon>Moraxellales</taxon>
        <taxon>Moraxellaceae</taxon>
        <taxon>Acinetobacter</taxon>
    </lineage>
</organism>